<dbReference type="RefSeq" id="WP_025074054.1">
    <property type="nucleotide sequence ID" value="NZ_FQVD01000006.1"/>
</dbReference>
<feature type="signal peptide" evidence="1">
    <location>
        <begin position="1"/>
        <end position="20"/>
    </location>
</feature>
<dbReference type="Pfam" id="PF00754">
    <property type="entry name" value="F5_F8_type_C"/>
    <property type="match status" value="1"/>
</dbReference>
<evidence type="ECO:0000313" key="3">
    <source>
        <dbReference type="EMBL" id="SHE80615.1"/>
    </source>
</evidence>
<reference evidence="3 4" key="1">
    <citation type="submission" date="2016-11" db="EMBL/GenBank/DDBJ databases">
        <authorList>
            <person name="Jaros S."/>
            <person name="Januszkiewicz K."/>
            <person name="Wedrychowicz H."/>
        </authorList>
    </citation>
    <scope>NUCLEOTIDE SEQUENCE [LARGE SCALE GENOMIC DNA]</scope>
    <source>
        <strain evidence="3 4">DSM 26883</strain>
    </source>
</reference>
<sequence>MKKIIYIGMLMLAVMFTACSEMNDLHQHYLDEGERVYAAKVDSVLTKPGKLRLALDIFLPSQRAEKGMIYWNNNQDSLEFEVERTQDEFQRIIIADLQEGSHIFTFMMYDSFGNSSLPYEAVGTVYGEDYANSLLNRGIEEVVKSGNDMLIRWKESGESAGVLLTYTNKSGETMNVEIPSYETETVVSDVNSGDEFSYITYYLPVDEAIDVFPTVPKSGRFPYEKWEDRSGWEVIACSDEREDDGGGKSAVLDGNMDTYWHSQWGPDMPLPHWVLIDMKKSYEVGGIEIARRLNNTDTKALKFEISEDGTNFVEMGTMDFGGTSNTENSKTVTFSVVQGRYLKCWVTESNSEPHSSIAEIYILGREAR</sequence>
<keyword evidence="4" id="KW-1185">Reference proteome</keyword>
<proteinExistence type="predicted"/>
<dbReference type="InterPro" id="IPR000421">
    <property type="entry name" value="FA58C"/>
</dbReference>
<dbReference type="AlphaFoldDB" id="A0A1M4WHE2"/>
<accession>A0A1M4WHE2</accession>
<protein>
    <submittedName>
        <fullName evidence="3">F5/8 type C domain-containing protein</fullName>
    </submittedName>
</protein>
<dbReference type="OrthoDB" id="831253at2"/>
<dbReference type="SUPFAM" id="SSF49785">
    <property type="entry name" value="Galactose-binding domain-like"/>
    <property type="match status" value="1"/>
</dbReference>
<dbReference type="EMBL" id="FQVD01000006">
    <property type="protein sequence ID" value="SHE80615.1"/>
    <property type="molecule type" value="Genomic_DNA"/>
</dbReference>
<name>A0A1M4WHE2_9BACE</name>
<keyword evidence="1" id="KW-0732">Signal</keyword>
<dbReference type="Pfam" id="PF16389">
    <property type="entry name" value="DUF4998"/>
    <property type="match status" value="1"/>
</dbReference>
<evidence type="ECO:0000256" key="1">
    <source>
        <dbReference type="SAM" id="SignalP"/>
    </source>
</evidence>
<dbReference type="PROSITE" id="PS51257">
    <property type="entry name" value="PROKAR_LIPOPROTEIN"/>
    <property type="match status" value="1"/>
</dbReference>
<evidence type="ECO:0000259" key="2">
    <source>
        <dbReference type="PROSITE" id="PS50022"/>
    </source>
</evidence>
<evidence type="ECO:0000313" key="4">
    <source>
        <dbReference type="Proteomes" id="UP000184436"/>
    </source>
</evidence>
<dbReference type="Gene3D" id="2.60.120.260">
    <property type="entry name" value="Galactose-binding domain-like"/>
    <property type="match status" value="1"/>
</dbReference>
<dbReference type="Proteomes" id="UP000184436">
    <property type="component" value="Unassembled WGS sequence"/>
</dbReference>
<dbReference type="InterPro" id="IPR008979">
    <property type="entry name" value="Galactose-bd-like_sf"/>
</dbReference>
<gene>
    <name evidence="3" type="ORF">SAMN05444349_106104</name>
</gene>
<dbReference type="STRING" id="871325.SAMN05444349_106104"/>
<organism evidence="3 4">
    <name type="scientific">Bacteroides faecichinchillae</name>
    <dbReference type="NCBI Taxonomy" id="871325"/>
    <lineage>
        <taxon>Bacteria</taxon>
        <taxon>Pseudomonadati</taxon>
        <taxon>Bacteroidota</taxon>
        <taxon>Bacteroidia</taxon>
        <taxon>Bacteroidales</taxon>
        <taxon>Bacteroidaceae</taxon>
        <taxon>Bacteroides</taxon>
    </lineage>
</organism>
<feature type="chain" id="PRO_5030031146" evidence="1">
    <location>
        <begin position="21"/>
        <end position="368"/>
    </location>
</feature>
<feature type="domain" description="F5/8 type C" evidence="2">
    <location>
        <begin position="213"/>
        <end position="365"/>
    </location>
</feature>
<dbReference type="PROSITE" id="PS50022">
    <property type="entry name" value="FA58C_3"/>
    <property type="match status" value="1"/>
</dbReference>